<protein>
    <recommendedName>
        <fullName evidence="4">lipopolysaccharide heptosyltransferase II</fullName>
        <ecNumber evidence="4">2.4.99.24</ecNumber>
    </recommendedName>
</protein>
<dbReference type="NCBIfam" id="TIGR02195">
    <property type="entry name" value="heptsyl_trn_II"/>
    <property type="match status" value="1"/>
</dbReference>
<dbReference type="EMBL" id="CP013067">
    <property type="protein sequence ID" value="ALP40057.1"/>
    <property type="molecule type" value="Genomic_DNA"/>
</dbReference>
<dbReference type="InterPro" id="IPR011910">
    <property type="entry name" value="RfaF"/>
</dbReference>
<name>A0A0S2SEC4_9GAMM</name>
<dbReference type="FunFam" id="3.40.50.2000:FF:000023">
    <property type="entry name" value="ADP-heptose--LPS heptosyltransferase II"/>
    <property type="match status" value="1"/>
</dbReference>
<keyword evidence="2 6" id="KW-0808">Transferase</keyword>
<evidence type="ECO:0000313" key="6">
    <source>
        <dbReference type="EMBL" id="ALP40057.1"/>
    </source>
</evidence>
<dbReference type="CDD" id="cd03789">
    <property type="entry name" value="GT9_LPS_heptosyltransferase"/>
    <property type="match status" value="1"/>
</dbReference>
<dbReference type="InterPro" id="IPR002201">
    <property type="entry name" value="Glyco_trans_9"/>
</dbReference>
<reference evidence="7" key="1">
    <citation type="submission" date="2015-10" db="EMBL/GenBank/DDBJ databases">
        <title>Complete Genome Sequence of Aeromonas schubertii strain WL1483.</title>
        <authorList>
            <person name="Liu L."/>
        </authorList>
    </citation>
    <scope>NUCLEOTIDE SEQUENCE [LARGE SCALE GENOMIC DNA]</scope>
    <source>
        <strain evidence="7">WL1483</strain>
    </source>
</reference>
<organism evidence="6 7">
    <name type="scientific">Aeromonas schubertii</name>
    <dbReference type="NCBI Taxonomy" id="652"/>
    <lineage>
        <taxon>Bacteria</taxon>
        <taxon>Pseudomonadati</taxon>
        <taxon>Pseudomonadota</taxon>
        <taxon>Gammaproteobacteria</taxon>
        <taxon>Aeromonadales</taxon>
        <taxon>Aeromonadaceae</taxon>
        <taxon>Aeromonas</taxon>
    </lineage>
</organism>
<dbReference type="PANTHER" id="PTHR30160:SF7">
    <property type="entry name" value="ADP-HEPTOSE--LPS HEPTOSYLTRANSFERASE 2"/>
    <property type="match status" value="1"/>
</dbReference>
<dbReference type="KEGG" id="asr:WL1483_638"/>
<gene>
    <name evidence="6" type="primary">rfaF</name>
    <name evidence="6" type="ORF">WL1483_638</name>
</gene>
<dbReference type="PATRIC" id="fig|652.5.peg.61"/>
<dbReference type="RefSeq" id="WP_060583294.1">
    <property type="nucleotide sequence ID" value="NZ_CP013067.1"/>
</dbReference>
<reference evidence="6 7" key="2">
    <citation type="journal article" date="2016" name="Genome Announc.">
        <title>Complete Genome Sequence of the Highly Virulent Aeromonas schubertii Strain WL1483, Isolated from Diseased Snakehead Fish (Channa argus) in China.</title>
        <authorList>
            <person name="Liu L."/>
            <person name="Li N."/>
            <person name="Zhang D."/>
            <person name="Fu X."/>
            <person name="Shi C."/>
            <person name="Lin Q."/>
            <person name="Hao G."/>
        </authorList>
    </citation>
    <scope>NUCLEOTIDE SEQUENCE [LARGE SCALE GENOMIC DNA]</scope>
    <source>
        <strain evidence="6 7">WL1483</strain>
    </source>
</reference>
<dbReference type="GO" id="GO:0009244">
    <property type="term" value="P:lipopolysaccharide core region biosynthetic process"/>
    <property type="evidence" value="ECO:0007669"/>
    <property type="project" value="TreeGrafter"/>
</dbReference>
<evidence type="ECO:0000256" key="5">
    <source>
        <dbReference type="ARBA" id="ARBA00047503"/>
    </source>
</evidence>
<dbReference type="Pfam" id="PF01075">
    <property type="entry name" value="Glyco_transf_9"/>
    <property type="match status" value="1"/>
</dbReference>
<evidence type="ECO:0000313" key="7">
    <source>
        <dbReference type="Proteomes" id="UP000058114"/>
    </source>
</evidence>
<keyword evidence="1" id="KW-0328">Glycosyltransferase</keyword>
<dbReference type="PANTHER" id="PTHR30160">
    <property type="entry name" value="TETRAACYLDISACCHARIDE 4'-KINASE-RELATED"/>
    <property type="match status" value="1"/>
</dbReference>
<dbReference type="AlphaFoldDB" id="A0A0S2SEC4"/>
<comment type="similarity">
    <text evidence="3">Belongs to the glycosyltransferase 9 family.</text>
</comment>
<comment type="catalytic activity">
    <reaction evidence="5">
        <text>an L-alpha-D-Hep-(1-&gt;5)-[alpha-Kdo-(2-&gt;4)]-alpha-Kdo-(2-&gt;6)-lipid A + ADP-L-glycero-beta-D-manno-heptose = an L-alpha-D-Hep-(1-&gt;3)-L-alpha-D-Hep-(1-&gt;5)-[alpha-Kdo-(2-&gt;4)]-alpha-Kdo-(2-&gt;6)-lipid A + ADP + H(+)</text>
        <dbReference type="Rhea" id="RHEA:74071"/>
        <dbReference type="ChEBI" id="CHEBI:15378"/>
        <dbReference type="ChEBI" id="CHEBI:61506"/>
        <dbReference type="ChEBI" id="CHEBI:193068"/>
        <dbReference type="ChEBI" id="CHEBI:193069"/>
        <dbReference type="ChEBI" id="CHEBI:456216"/>
        <dbReference type="EC" id="2.4.99.24"/>
    </reaction>
</comment>
<evidence type="ECO:0000256" key="1">
    <source>
        <dbReference type="ARBA" id="ARBA00022676"/>
    </source>
</evidence>
<dbReference type="EC" id="2.4.99.24" evidence="4"/>
<sequence>MKILVIGPSWVGDMVMSQSLYKALKANHPGCEVHVMAPAWCRPLLERMLEVDKALPMSLGHGEFKLLERRRLGKQLRAEGYAQAIIQPNSMKSAFIPFFARIPQRTGWKGEHRYGLLNDLRSNKSAFPLMVERYVALAHPKGEMKSRADIPAIPHPSLSVDLVNQQAALAKHGLDTARPVLVLCPGAEFGPAKRWPEGHYAVVAQQHLDEGWQVWIFGSNKDVPVANTIRERINPLTRGNCHVLAGKTNLHEAIDLMALAERVISNDSGLMHIAAALNRPLIGVYGSTSPLYTPPLAKRVEIVHTDIECRPCFKRTCKFGHLKCLLELQPEQVIAAGKRLDLPAEHEKGTP</sequence>
<proteinExistence type="inferred from homology"/>
<evidence type="ECO:0000256" key="4">
    <source>
        <dbReference type="ARBA" id="ARBA00044042"/>
    </source>
</evidence>
<dbReference type="SUPFAM" id="SSF53756">
    <property type="entry name" value="UDP-Glycosyltransferase/glycogen phosphorylase"/>
    <property type="match status" value="1"/>
</dbReference>
<accession>A0A0S2SEC4</accession>
<dbReference type="Proteomes" id="UP000058114">
    <property type="component" value="Chromosome"/>
</dbReference>
<dbReference type="Gene3D" id="3.40.50.2000">
    <property type="entry name" value="Glycogen Phosphorylase B"/>
    <property type="match status" value="2"/>
</dbReference>
<dbReference type="InterPro" id="IPR051199">
    <property type="entry name" value="LPS_LOS_Heptosyltrfase"/>
</dbReference>
<evidence type="ECO:0000256" key="3">
    <source>
        <dbReference type="ARBA" id="ARBA00043995"/>
    </source>
</evidence>
<dbReference type="GO" id="GO:0008713">
    <property type="term" value="F:ADP-heptose-lipopolysaccharide heptosyltransferase activity"/>
    <property type="evidence" value="ECO:0007669"/>
    <property type="project" value="UniProtKB-EC"/>
</dbReference>
<evidence type="ECO:0000256" key="2">
    <source>
        <dbReference type="ARBA" id="ARBA00022679"/>
    </source>
</evidence>
<dbReference type="GO" id="GO:0005829">
    <property type="term" value="C:cytosol"/>
    <property type="evidence" value="ECO:0007669"/>
    <property type="project" value="TreeGrafter"/>
</dbReference>